<proteinExistence type="predicted"/>
<evidence type="ECO:0000313" key="1">
    <source>
        <dbReference type="EMBL" id="CAB4138948.1"/>
    </source>
</evidence>
<organism evidence="1">
    <name type="scientific">uncultured Caudovirales phage</name>
    <dbReference type="NCBI Taxonomy" id="2100421"/>
    <lineage>
        <taxon>Viruses</taxon>
        <taxon>Duplodnaviria</taxon>
        <taxon>Heunggongvirae</taxon>
        <taxon>Uroviricota</taxon>
        <taxon>Caudoviricetes</taxon>
        <taxon>Peduoviridae</taxon>
        <taxon>Maltschvirus</taxon>
        <taxon>Maltschvirus maltsch</taxon>
    </lineage>
</organism>
<sequence length="70" mass="8368">MEKKLPKAGDVITLRDKPDWSDFTEGKDYTLLSDCRQDRWDWFKPEVKAHVLDDKGLERSINLNRFKWKG</sequence>
<reference evidence="1" key="1">
    <citation type="submission" date="2020-04" db="EMBL/GenBank/DDBJ databases">
        <authorList>
            <person name="Chiriac C."/>
            <person name="Salcher M."/>
            <person name="Ghai R."/>
            <person name="Kavagutti S V."/>
        </authorList>
    </citation>
    <scope>NUCLEOTIDE SEQUENCE</scope>
</reference>
<accession>A0A6J5LWR7</accession>
<name>A0A6J5LWR7_9CAUD</name>
<protein>
    <submittedName>
        <fullName evidence="1">Uncharacterized protein</fullName>
    </submittedName>
</protein>
<gene>
    <name evidence="1" type="ORF">UFOVP343_29</name>
</gene>
<dbReference type="EMBL" id="LR796358">
    <property type="protein sequence ID" value="CAB4138948.1"/>
    <property type="molecule type" value="Genomic_DNA"/>
</dbReference>